<dbReference type="Proteomes" id="UP001195483">
    <property type="component" value="Unassembled WGS sequence"/>
</dbReference>
<dbReference type="AlphaFoldDB" id="A0AAE0RSC6"/>
<sequence length="280" mass="30527">MQTPGSLCRVSSVTPRIAKLSPGCSFEGVLMMPSRVQLNATVTFDVKIPGDKEVCNITSDCNFLYNPTSVCIVDQGTVAMSTCSIFDKGCIVFVSVTDSMKYIRKIDVGKDSYGIDSYKQNLMVCADGNSILTYDASYKVSKRIPLSDSHVFKAICVSPDGQGIHYTVQDQIVIMDMNGEKLEIFKSDVLKGEVTITVDKNGIIYCCGQQSNNVVLSSPEGRQLCVLLSHEHGLKNPIGICLNDRNTKLLVFESKSSEIKAVCISNRVAHSDVLNVPSSE</sequence>
<organism evidence="1 2">
    <name type="scientific">Potamilus streckersoni</name>
    <dbReference type="NCBI Taxonomy" id="2493646"/>
    <lineage>
        <taxon>Eukaryota</taxon>
        <taxon>Metazoa</taxon>
        <taxon>Spiralia</taxon>
        <taxon>Lophotrochozoa</taxon>
        <taxon>Mollusca</taxon>
        <taxon>Bivalvia</taxon>
        <taxon>Autobranchia</taxon>
        <taxon>Heteroconchia</taxon>
        <taxon>Palaeoheterodonta</taxon>
        <taxon>Unionida</taxon>
        <taxon>Unionoidea</taxon>
        <taxon>Unionidae</taxon>
        <taxon>Ambleminae</taxon>
        <taxon>Lampsilini</taxon>
        <taxon>Potamilus</taxon>
    </lineage>
</organism>
<dbReference type="Gene3D" id="2.120.10.30">
    <property type="entry name" value="TolB, C-terminal domain"/>
    <property type="match status" value="1"/>
</dbReference>
<proteinExistence type="predicted"/>
<comment type="caution">
    <text evidence="1">The sequence shown here is derived from an EMBL/GenBank/DDBJ whole genome shotgun (WGS) entry which is preliminary data.</text>
</comment>
<name>A0AAE0RSC6_9BIVA</name>
<evidence type="ECO:0000313" key="2">
    <source>
        <dbReference type="Proteomes" id="UP001195483"/>
    </source>
</evidence>
<reference evidence="1" key="2">
    <citation type="journal article" date="2021" name="Genome Biol. Evol.">
        <title>Developing a high-quality reference genome for a parasitic bivalve with doubly uniparental inheritance (Bivalvia: Unionida).</title>
        <authorList>
            <person name="Smith C.H."/>
        </authorList>
    </citation>
    <scope>NUCLEOTIDE SEQUENCE</scope>
    <source>
        <strain evidence="1">CHS0354</strain>
        <tissue evidence="1">Mantle</tissue>
    </source>
</reference>
<protein>
    <submittedName>
        <fullName evidence="1">Uncharacterized protein</fullName>
    </submittedName>
</protein>
<keyword evidence="2" id="KW-1185">Reference proteome</keyword>
<evidence type="ECO:0000313" key="1">
    <source>
        <dbReference type="EMBL" id="KAK3578645.1"/>
    </source>
</evidence>
<dbReference type="SUPFAM" id="SSF101898">
    <property type="entry name" value="NHL repeat"/>
    <property type="match status" value="1"/>
</dbReference>
<reference evidence="1" key="3">
    <citation type="submission" date="2023-05" db="EMBL/GenBank/DDBJ databases">
        <authorList>
            <person name="Smith C.H."/>
        </authorList>
    </citation>
    <scope>NUCLEOTIDE SEQUENCE</scope>
    <source>
        <strain evidence="1">CHS0354</strain>
        <tissue evidence="1">Mantle</tissue>
    </source>
</reference>
<reference evidence="1" key="1">
    <citation type="journal article" date="2021" name="Genome Biol. Evol.">
        <title>A High-Quality Reference Genome for a Parasitic Bivalve with Doubly Uniparental Inheritance (Bivalvia: Unionida).</title>
        <authorList>
            <person name="Smith C.H."/>
        </authorList>
    </citation>
    <scope>NUCLEOTIDE SEQUENCE</scope>
    <source>
        <strain evidence="1">CHS0354</strain>
    </source>
</reference>
<dbReference type="EMBL" id="JAEAOA010000236">
    <property type="protein sequence ID" value="KAK3578645.1"/>
    <property type="molecule type" value="Genomic_DNA"/>
</dbReference>
<accession>A0AAE0RSC6</accession>
<gene>
    <name evidence="1" type="ORF">CHS0354_002948</name>
</gene>
<dbReference type="InterPro" id="IPR011042">
    <property type="entry name" value="6-blade_b-propeller_TolB-like"/>
</dbReference>